<name>A0A317XGL5_9EURO</name>
<dbReference type="Gene3D" id="3.40.50.720">
    <property type="entry name" value="NAD(P)-binding Rossmann-like Domain"/>
    <property type="match status" value="2"/>
</dbReference>
<keyword evidence="3" id="KW-1185">Reference proteome</keyword>
<organism evidence="2 3">
    <name type="scientific">Aspergillus sclerotioniger CBS 115572</name>
    <dbReference type="NCBI Taxonomy" id="1450535"/>
    <lineage>
        <taxon>Eukaryota</taxon>
        <taxon>Fungi</taxon>
        <taxon>Dikarya</taxon>
        <taxon>Ascomycota</taxon>
        <taxon>Pezizomycotina</taxon>
        <taxon>Eurotiomycetes</taxon>
        <taxon>Eurotiomycetidae</taxon>
        <taxon>Eurotiales</taxon>
        <taxon>Aspergillaceae</taxon>
        <taxon>Aspergillus</taxon>
        <taxon>Aspergillus subgen. Circumdati</taxon>
    </lineage>
</organism>
<dbReference type="Proteomes" id="UP000246702">
    <property type="component" value="Unassembled WGS sequence"/>
</dbReference>
<dbReference type="CDD" id="cd08276">
    <property type="entry name" value="MDR7"/>
    <property type="match status" value="1"/>
</dbReference>
<dbReference type="GeneID" id="37115718"/>
<dbReference type="AlphaFoldDB" id="A0A317XGL5"/>
<dbReference type="SUPFAM" id="SSF51735">
    <property type="entry name" value="NAD(P)-binding Rossmann-fold domains"/>
    <property type="match status" value="1"/>
</dbReference>
<proteinExistence type="predicted"/>
<dbReference type="InterPro" id="IPR020843">
    <property type="entry name" value="ER"/>
</dbReference>
<dbReference type="STRING" id="1450535.A0A317XGL5"/>
<evidence type="ECO:0000313" key="2">
    <source>
        <dbReference type="EMBL" id="PWY96468.1"/>
    </source>
</evidence>
<gene>
    <name evidence="2" type="ORF">BO94DRAFT_552094</name>
</gene>
<dbReference type="SUPFAM" id="SSF50129">
    <property type="entry name" value="GroES-like"/>
    <property type="match status" value="1"/>
</dbReference>
<dbReference type="EMBL" id="MSFK01000001">
    <property type="protein sequence ID" value="PWY96468.1"/>
    <property type="molecule type" value="Genomic_DNA"/>
</dbReference>
<dbReference type="RefSeq" id="XP_025473229.1">
    <property type="nucleotide sequence ID" value="XM_025613575.1"/>
</dbReference>
<dbReference type="PANTHER" id="PTHR45033">
    <property type="match status" value="1"/>
</dbReference>
<protein>
    <submittedName>
        <fullName evidence="2">NAD(P)-binding protein</fullName>
    </submittedName>
</protein>
<dbReference type="OrthoDB" id="3509362at2759"/>
<dbReference type="SMART" id="SM00829">
    <property type="entry name" value="PKS_ER"/>
    <property type="match status" value="1"/>
</dbReference>
<dbReference type="InterPro" id="IPR013154">
    <property type="entry name" value="ADH-like_N"/>
</dbReference>
<dbReference type="Gene3D" id="3.90.180.10">
    <property type="entry name" value="Medium-chain alcohol dehydrogenases, catalytic domain"/>
    <property type="match status" value="2"/>
</dbReference>
<dbReference type="InterPro" id="IPR052711">
    <property type="entry name" value="Zinc_ADH-like"/>
</dbReference>
<sequence length="308" mass="33952">MLPLPDLGPTDVLVIYHARSMNYPKVSTIIVANETFPWKCPDRVVVPGSDGASEMIGTGCRGSRFTVGDRVMLQHYPGFHDGPAPPADQKVPGTHMDGTFREHGVWEESALHPMPEYLSYEEAATLPCSALTAGSVLTQGTGGVPLFAIQLALKMGATVIATTSSEEGAARLRALGAHHKVFEIGGPGTSEQSFKCVSCGGKIDIVGFVTGRCYKEGLNLLSPLLYVYTVRGIEVGTQLEFKDMVRYMEAWKIRPVLDERRFALQDMKQAYRYFWEGKHFGKMVITYNQELDSVYRSQAATSRDHQLI</sequence>
<dbReference type="GO" id="GO:0016491">
    <property type="term" value="F:oxidoreductase activity"/>
    <property type="evidence" value="ECO:0007669"/>
    <property type="project" value="InterPro"/>
</dbReference>
<evidence type="ECO:0000313" key="3">
    <source>
        <dbReference type="Proteomes" id="UP000246702"/>
    </source>
</evidence>
<feature type="domain" description="Enoyl reductase (ER)" evidence="1">
    <location>
        <begin position="2"/>
        <end position="285"/>
    </location>
</feature>
<dbReference type="InterPro" id="IPR036291">
    <property type="entry name" value="NAD(P)-bd_dom_sf"/>
</dbReference>
<dbReference type="Pfam" id="PF08240">
    <property type="entry name" value="ADH_N"/>
    <property type="match status" value="1"/>
</dbReference>
<dbReference type="PANTHER" id="PTHR45033:SF2">
    <property type="entry name" value="ZINC-TYPE ALCOHOL DEHYDROGENASE-LIKE PROTEIN C1773.06C"/>
    <property type="match status" value="1"/>
</dbReference>
<accession>A0A317XGL5</accession>
<reference evidence="2 3" key="1">
    <citation type="submission" date="2016-12" db="EMBL/GenBank/DDBJ databases">
        <title>The genomes of Aspergillus section Nigri reveals drivers in fungal speciation.</title>
        <authorList>
            <consortium name="DOE Joint Genome Institute"/>
            <person name="Vesth T.C."/>
            <person name="Nybo J."/>
            <person name="Theobald S."/>
            <person name="Brandl J."/>
            <person name="Frisvad J.C."/>
            <person name="Nielsen K.F."/>
            <person name="Lyhne E.K."/>
            <person name="Kogle M.E."/>
            <person name="Kuo A."/>
            <person name="Riley R."/>
            <person name="Clum A."/>
            <person name="Nolan M."/>
            <person name="Lipzen A."/>
            <person name="Salamov A."/>
            <person name="Henrissat B."/>
            <person name="Wiebenga A."/>
            <person name="De Vries R.P."/>
            <person name="Grigoriev I.V."/>
            <person name="Mortensen U.H."/>
            <person name="Andersen M.R."/>
            <person name="Baker S.E."/>
        </authorList>
    </citation>
    <scope>NUCLEOTIDE SEQUENCE [LARGE SCALE GENOMIC DNA]</scope>
    <source>
        <strain evidence="2 3">CBS 115572</strain>
    </source>
</reference>
<dbReference type="InterPro" id="IPR011032">
    <property type="entry name" value="GroES-like_sf"/>
</dbReference>
<dbReference type="Pfam" id="PF13602">
    <property type="entry name" value="ADH_zinc_N_2"/>
    <property type="match status" value="1"/>
</dbReference>
<comment type="caution">
    <text evidence="2">The sequence shown here is derived from an EMBL/GenBank/DDBJ whole genome shotgun (WGS) entry which is preliminary data.</text>
</comment>
<evidence type="ECO:0000259" key="1">
    <source>
        <dbReference type="SMART" id="SM00829"/>
    </source>
</evidence>